<feature type="transmembrane region" description="Helical" evidence="1">
    <location>
        <begin position="9"/>
        <end position="29"/>
    </location>
</feature>
<comment type="caution">
    <text evidence="2">The sequence shown here is derived from an EMBL/GenBank/DDBJ whole genome shotgun (WGS) entry which is preliminary data.</text>
</comment>
<keyword evidence="1" id="KW-0812">Transmembrane</keyword>
<evidence type="ECO:0000256" key="1">
    <source>
        <dbReference type="SAM" id="Phobius"/>
    </source>
</evidence>
<sequence length="109" mass="12721">MDFRLNASGICRIITCPTLCLVPVMFFAWDSSWMELLLWHFKIAQTEQLVCFMVMFYYRLDVWISGCTAREVDGLIDGYFFRPIIRHSSNVLHSNSPFCLLSRVIMTPS</sequence>
<protein>
    <submittedName>
        <fullName evidence="2">Uncharacterized protein</fullName>
    </submittedName>
</protein>
<organism evidence="2 3">
    <name type="scientific">Xenoophorus captivus</name>
    <dbReference type="NCBI Taxonomy" id="1517983"/>
    <lineage>
        <taxon>Eukaryota</taxon>
        <taxon>Metazoa</taxon>
        <taxon>Chordata</taxon>
        <taxon>Craniata</taxon>
        <taxon>Vertebrata</taxon>
        <taxon>Euteleostomi</taxon>
        <taxon>Actinopterygii</taxon>
        <taxon>Neopterygii</taxon>
        <taxon>Teleostei</taxon>
        <taxon>Neoteleostei</taxon>
        <taxon>Acanthomorphata</taxon>
        <taxon>Ovalentaria</taxon>
        <taxon>Atherinomorphae</taxon>
        <taxon>Cyprinodontiformes</taxon>
        <taxon>Goodeidae</taxon>
        <taxon>Xenoophorus</taxon>
    </lineage>
</organism>
<evidence type="ECO:0000313" key="2">
    <source>
        <dbReference type="EMBL" id="MEQ2197360.1"/>
    </source>
</evidence>
<name>A0ABV0QNG1_9TELE</name>
<dbReference type="EMBL" id="JAHRIN010017571">
    <property type="protein sequence ID" value="MEQ2197360.1"/>
    <property type="molecule type" value="Genomic_DNA"/>
</dbReference>
<keyword evidence="1" id="KW-0472">Membrane</keyword>
<keyword evidence="1" id="KW-1133">Transmembrane helix</keyword>
<evidence type="ECO:0000313" key="3">
    <source>
        <dbReference type="Proteomes" id="UP001434883"/>
    </source>
</evidence>
<accession>A0ABV0QNG1</accession>
<dbReference type="Proteomes" id="UP001434883">
    <property type="component" value="Unassembled WGS sequence"/>
</dbReference>
<gene>
    <name evidence="2" type="ORF">XENOCAPTIV_028269</name>
</gene>
<reference evidence="2 3" key="1">
    <citation type="submission" date="2021-06" db="EMBL/GenBank/DDBJ databases">
        <authorList>
            <person name="Palmer J.M."/>
        </authorList>
    </citation>
    <scope>NUCLEOTIDE SEQUENCE [LARGE SCALE GENOMIC DNA]</scope>
    <source>
        <strain evidence="2 3">XC_2019</strain>
        <tissue evidence="2">Muscle</tissue>
    </source>
</reference>
<proteinExistence type="predicted"/>
<keyword evidence="3" id="KW-1185">Reference proteome</keyword>